<evidence type="ECO:0000256" key="3">
    <source>
        <dbReference type="ARBA" id="ARBA00022512"/>
    </source>
</evidence>
<accession>A0A8H5GD89</accession>
<keyword evidence="4 7" id="KW-0964">Secreted</keyword>
<protein>
    <recommendedName>
        <fullName evidence="7">Hydrophobin</fullName>
    </recommendedName>
</protein>
<dbReference type="Pfam" id="PF01185">
    <property type="entry name" value="Hydrophobin"/>
    <property type="match status" value="1"/>
</dbReference>
<sequence length="114" mass="11783">MRFTRLASIAALATLAVATPTLDRRNKPASQCTTGPIQCCETVETVNLAERIIVLLGITSPILLDPTVLVGLTCTDIDVVGAGGESCSATPACCQDHSFNGIIALGCVPVDLNL</sequence>
<comment type="similarity">
    <text evidence="2 7">Belongs to the fungal hydrophobin family.</text>
</comment>
<dbReference type="GO" id="GO:0009277">
    <property type="term" value="C:fungal-type cell wall"/>
    <property type="evidence" value="ECO:0007669"/>
    <property type="project" value="InterPro"/>
</dbReference>
<evidence type="ECO:0000256" key="1">
    <source>
        <dbReference type="ARBA" id="ARBA00004191"/>
    </source>
</evidence>
<evidence type="ECO:0000256" key="4">
    <source>
        <dbReference type="ARBA" id="ARBA00022525"/>
    </source>
</evidence>
<dbReference type="AlphaFoldDB" id="A0A8H5GD89"/>
<keyword evidence="5 7" id="KW-1015">Disulfide bond</keyword>
<dbReference type="EMBL" id="JAACJM010000036">
    <property type="protein sequence ID" value="KAF5362899.1"/>
    <property type="molecule type" value="Genomic_DNA"/>
</dbReference>
<evidence type="ECO:0000256" key="7">
    <source>
        <dbReference type="RuleBase" id="RU365009"/>
    </source>
</evidence>
<dbReference type="SMART" id="SM00075">
    <property type="entry name" value="HYDRO"/>
    <property type="match status" value="1"/>
</dbReference>
<comment type="subcellular location">
    <subcellularLocation>
        <location evidence="1 7">Secreted</location>
        <location evidence="1 7">Cell wall</location>
    </subcellularLocation>
</comment>
<comment type="subunit">
    <text evidence="6">Self-assembles to form functional amyloid fibrils called rodlets. Self-assembly into fibrillar rodlets occurs spontaneously at hydrophobic:hydrophilic interfaces and the rodlets further associate laterally to form amphipathic monolayers.</text>
</comment>
<keyword evidence="9" id="KW-1185">Reference proteome</keyword>
<evidence type="ECO:0000313" key="9">
    <source>
        <dbReference type="Proteomes" id="UP000559256"/>
    </source>
</evidence>
<evidence type="ECO:0000256" key="6">
    <source>
        <dbReference type="ARBA" id="ARBA00093546"/>
    </source>
</evidence>
<dbReference type="InterPro" id="IPR001338">
    <property type="entry name" value="Class_I_Hydrophobin"/>
</dbReference>
<reference evidence="8 9" key="1">
    <citation type="journal article" date="2020" name="ISME J.">
        <title>Uncovering the hidden diversity of litter-decomposition mechanisms in mushroom-forming fungi.</title>
        <authorList>
            <person name="Floudas D."/>
            <person name="Bentzer J."/>
            <person name="Ahren D."/>
            <person name="Johansson T."/>
            <person name="Persson P."/>
            <person name="Tunlid A."/>
        </authorList>
    </citation>
    <scope>NUCLEOTIDE SEQUENCE [LARGE SCALE GENOMIC DNA]</scope>
    <source>
        <strain evidence="8 9">CBS 291.85</strain>
    </source>
</reference>
<evidence type="ECO:0000313" key="8">
    <source>
        <dbReference type="EMBL" id="KAF5362899.1"/>
    </source>
</evidence>
<evidence type="ECO:0000256" key="2">
    <source>
        <dbReference type="ARBA" id="ARBA00010446"/>
    </source>
</evidence>
<gene>
    <name evidence="8" type="ORF">D9758_007102</name>
</gene>
<feature type="chain" id="PRO_5034263692" description="Hydrophobin" evidence="7">
    <location>
        <begin position="19"/>
        <end position="114"/>
    </location>
</feature>
<comment type="caution">
    <text evidence="8">The sequence shown here is derived from an EMBL/GenBank/DDBJ whole genome shotgun (WGS) entry which is preliminary data.</text>
</comment>
<name>A0A8H5GD89_9AGAR</name>
<dbReference type="CDD" id="cd23507">
    <property type="entry name" value="hydrophobin_I"/>
    <property type="match status" value="1"/>
</dbReference>
<dbReference type="GO" id="GO:0005199">
    <property type="term" value="F:structural constituent of cell wall"/>
    <property type="evidence" value="ECO:0007669"/>
    <property type="project" value="InterPro"/>
</dbReference>
<proteinExistence type="inferred from homology"/>
<feature type="signal peptide" evidence="7">
    <location>
        <begin position="1"/>
        <end position="18"/>
    </location>
</feature>
<evidence type="ECO:0000256" key="5">
    <source>
        <dbReference type="ARBA" id="ARBA00023157"/>
    </source>
</evidence>
<dbReference type="Proteomes" id="UP000559256">
    <property type="component" value="Unassembled WGS sequence"/>
</dbReference>
<keyword evidence="7" id="KW-0732">Signal</keyword>
<keyword evidence="3 7" id="KW-0134">Cell wall</keyword>
<dbReference type="OrthoDB" id="4225815at2759"/>
<organism evidence="8 9">
    <name type="scientific">Tetrapyrgos nigripes</name>
    <dbReference type="NCBI Taxonomy" id="182062"/>
    <lineage>
        <taxon>Eukaryota</taxon>
        <taxon>Fungi</taxon>
        <taxon>Dikarya</taxon>
        <taxon>Basidiomycota</taxon>
        <taxon>Agaricomycotina</taxon>
        <taxon>Agaricomycetes</taxon>
        <taxon>Agaricomycetidae</taxon>
        <taxon>Agaricales</taxon>
        <taxon>Marasmiineae</taxon>
        <taxon>Marasmiaceae</taxon>
        <taxon>Tetrapyrgos</taxon>
    </lineage>
</organism>